<dbReference type="Gene3D" id="1.20.1420.30">
    <property type="entry name" value="NCX, central ion-binding region"/>
    <property type="match status" value="1"/>
</dbReference>
<comment type="similarity">
    <text evidence="2">Belongs to the Ca(2+):cation antiporter (CaCA) (TC 2.A.19) family.</text>
</comment>
<organism evidence="10 11">
    <name type="scientific">Extremus antarcticus</name>
    <dbReference type="NCBI Taxonomy" id="702011"/>
    <lineage>
        <taxon>Eukaryota</taxon>
        <taxon>Fungi</taxon>
        <taxon>Dikarya</taxon>
        <taxon>Ascomycota</taxon>
        <taxon>Pezizomycotina</taxon>
        <taxon>Dothideomycetes</taxon>
        <taxon>Dothideomycetidae</taxon>
        <taxon>Mycosphaerellales</taxon>
        <taxon>Extremaceae</taxon>
        <taxon>Extremus</taxon>
    </lineage>
</organism>
<evidence type="ECO:0000313" key="11">
    <source>
        <dbReference type="Proteomes" id="UP001271007"/>
    </source>
</evidence>
<evidence type="ECO:0000256" key="8">
    <source>
        <dbReference type="SAM" id="Phobius"/>
    </source>
</evidence>
<keyword evidence="5 8" id="KW-1133">Transmembrane helix</keyword>
<dbReference type="InterPro" id="IPR044880">
    <property type="entry name" value="NCX_ion-bd_dom_sf"/>
</dbReference>
<gene>
    <name evidence="10" type="ORF">LTR09_008111</name>
</gene>
<keyword evidence="4 8" id="KW-0812">Transmembrane</keyword>
<feature type="transmembrane region" description="Helical" evidence="8">
    <location>
        <begin position="346"/>
        <end position="365"/>
    </location>
</feature>
<evidence type="ECO:0000256" key="2">
    <source>
        <dbReference type="ARBA" id="ARBA00008170"/>
    </source>
</evidence>
<comment type="subcellular location">
    <subcellularLocation>
        <location evidence="1">Endomembrane system</location>
        <topology evidence="1">Multi-pass membrane protein</topology>
    </subcellularLocation>
</comment>
<dbReference type="GO" id="GO:0006874">
    <property type="term" value="P:intracellular calcium ion homeostasis"/>
    <property type="evidence" value="ECO:0007669"/>
    <property type="project" value="TreeGrafter"/>
</dbReference>
<proteinExistence type="inferred from homology"/>
<feature type="transmembrane region" description="Helical" evidence="8">
    <location>
        <begin position="372"/>
        <end position="391"/>
    </location>
</feature>
<evidence type="ECO:0000256" key="5">
    <source>
        <dbReference type="ARBA" id="ARBA00022989"/>
    </source>
</evidence>
<feature type="transmembrane region" description="Helical" evidence="8">
    <location>
        <begin position="36"/>
        <end position="59"/>
    </location>
</feature>
<keyword evidence="6" id="KW-0406">Ion transport</keyword>
<feature type="domain" description="Sodium/calcium exchanger membrane region" evidence="9">
    <location>
        <begin position="276"/>
        <end position="398"/>
    </location>
</feature>
<dbReference type="EMBL" id="JAWDJX010000030">
    <property type="protein sequence ID" value="KAK3050745.1"/>
    <property type="molecule type" value="Genomic_DNA"/>
</dbReference>
<feature type="domain" description="Sodium/calcium exchanger membrane region" evidence="9">
    <location>
        <begin position="65"/>
        <end position="182"/>
    </location>
</feature>
<dbReference type="GO" id="GO:0000329">
    <property type="term" value="C:fungal-type vacuole membrane"/>
    <property type="evidence" value="ECO:0007669"/>
    <property type="project" value="TreeGrafter"/>
</dbReference>
<evidence type="ECO:0000259" key="9">
    <source>
        <dbReference type="Pfam" id="PF01699"/>
    </source>
</evidence>
<dbReference type="GO" id="GO:0015369">
    <property type="term" value="F:calcium:proton antiporter activity"/>
    <property type="evidence" value="ECO:0007669"/>
    <property type="project" value="TreeGrafter"/>
</dbReference>
<evidence type="ECO:0000256" key="3">
    <source>
        <dbReference type="ARBA" id="ARBA00022448"/>
    </source>
</evidence>
<evidence type="ECO:0000256" key="6">
    <source>
        <dbReference type="ARBA" id="ARBA00023065"/>
    </source>
</evidence>
<dbReference type="Proteomes" id="UP001271007">
    <property type="component" value="Unassembled WGS sequence"/>
</dbReference>
<sequence length="398" mass="43589">MHSIRKQARKQAWHGQQFRSDLERQKTRLRLIVQELVVTFDNGSIFLFACVPAGFAVNYTGQSPVTIFVVNLFAIRLTAALLSRAVDEATLHLGDTVGGLLNMSFGNLGQLIAAIFILIDRDIGVLQAYLLGTILQNLLLIAGLAFLLGGLRREEQYFNRRVAQTIGMFLLLAVVSLMIPTVSQLWAHSTQEGIIAQSRGTAVLGTNRNMFEDVGEKAPSRAFSFDSLDKGEAKRQIAAAGAVSAAPVGGQINRENLLRENDEGEPEPHMRLPTAAIAIVFATVLLVFNTKFAAESIQGIMEEHEISQSFMGTVIIPLLSMDLTAVKCAWNDKMDMSLTLTLEKCMQMALLVVPLIVIIAWGMGIDEMTLDFDGFSVAALFASIIIVTYVVQEGKSNW</sequence>
<feature type="transmembrane region" description="Helical" evidence="8">
    <location>
        <begin position="125"/>
        <end position="150"/>
    </location>
</feature>
<dbReference type="PANTHER" id="PTHR31503">
    <property type="entry name" value="VACUOLAR CALCIUM ION TRANSPORTER"/>
    <property type="match status" value="1"/>
</dbReference>
<feature type="transmembrane region" description="Helical" evidence="8">
    <location>
        <begin position="270"/>
        <end position="288"/>
    </location>
</feature>
<keyword evidence="3" id="KW-0813">Transport</keyword>
<dbReference type="InterPro" id="IPR004713">
    <property type="entry name" value="CaH_exchang"/>
</dbReference>
<comment type="caution">
    <text evidence="10">The sequence shown here is derived from an EMBL/GenBank/DDBJ whole genome shotgun (WGS) entry which is preliminary data.</text>
</comment>
<evidence type="ECO:0000256" key="7">
    <source>
        <dbReference type="ARBA" id="ARBA00023136"/>
    </source>
</evidence>
<name>A0AAJ0DBK1_9PEZI</name>
<feature type="transmembrane region" description="Helical" evidence="8">
    <location>
        <begin position="98"/>
        <end position="119"/>
    </location>
</feature>
<dbReference type="InterPro" id="IPR004837">
    <property type="entry name" value="NaCa_Exmemb"/>
</dbReference>
<dbReference type="Pfam" id="PF01699">
    <property type="entry name" value="Na_Ca_ex"/>
    <property type="match status" value="2"/>
</dbReference>
<dbReference type="AlphaFoldDB" id="A0AAJ0DBK1"/>
<dbReference type="GO" id="GO:0012505">
    <property type="term" value="C:endomembrane system"/>
    <property type="evidence" value="ECO:0007669"/>
    <property type="project" value="UniProtKB-SubCell"/>
</dbReference>
<keyword evidence="7 8" id="KW-0472">Membrane</keyword>
<feature type="transmembrane region" description="Helical" evidence="8">
    <location>
        <begin position="65"/>
        <end position="86"/>
    </location>
</feature>
<evidence type="ECO:0000256" key="1">
    <source>
        <dbReference type="ARBA" id="ARBA00004127"/>
    </source>
</evidence>
<evidence type="ECO:0000256" key="4">
    <source>
        <dbReference type="ARBA" id="ARBA00022692"/>
    </source>
</evidence>
<evidence type="ECO:0000313" key="10">
    <source>
        <dbReference type="EMBL" id="KAK3050745.1"/>
    </source>
</evidence>
<reference evidence="10" key="1">
    <citation type="submission" date="2023-04" db="EMBL/GenBank/DDBJ databases">
        <title>Black Yeasts Isolated from many extreme environments.</title>
        <authorList>
            <person name="Coleine C."/>
            <person name="Stajich J.E."/>
            <person name="Selbmann L."/>
        </authorList>
    </citation>
    <scope>NUCLEOTIDE SEQUENCE</scope>
    <source>
        <strain evidence="10">CCFEE 5312</strain>
    </source>
</reference>
<protein>
    <recommendedName>
        <fullName evidence="9">Sodium/calcium exchanger membrane region domain-containing protein</fullName>
    </recommendedName>
</protein>
<feature type="transmembrane region" description="Helical" evidence="8">
    <location>
        <begin position="162"/>
        <end position="179"/>
    </location>
</feature>
<keyword evidence="11" id="KW-1185">Reference proteome</keyword>
<dbReference type="PANTHER" id="PTHR31503:SF20">
    <property type="entry name" value="CA(2+)_H(+) EXCHANGER, PUTATIVE (EUROFUNG)-RELATED"/>
    <property type="match status" value="1"/>
</dbReference>
<accession>A0AAJ0DBK1</accession>